<accession>T1C408</accession>
<keyword evidence="5" id="KW-0521">NADP</keyword>
<evidence type="ECO:0000256" key="4">
    <source>
        <dbReference type="ARBA" id="ARBA00022643"/>
    </source>
</evidence>
<keyword evidence="3" id="KW-0285">Flavoprotein</keyword>
<dbReference type="InterPro" id="IPR052530">
    <property type="entry name" value="NAD(P)H_nitroreductase"/>
</dbReference>
<keyword evidence="6" id="KW-0560">Oxidoreductase</keyword>
<comment type="similarity">
    <text evidence="2">Belongs to the nitroreductase family.</text>
</comment>
<proteinExistence type="inferred from homology"/>
<gene>
    <name evidence="9" type="ORF">B1B_07926</name>
</gene>
<evidence type="ECO:0000256" key="1">
    <source>
        <dbReference type="ARBA" id="ARBA00001917"/>
    </source>
</evidence>
<evidence type="ECO:0000313" key="9">
    <source>
        <dbReference type="EMBL" id="EQD60039.1"/>
    </source>
</evidence>
<protein>
    <submittedName>
        <fullName evidence="9">Nitroreductase family protein</fullName>
    </submittedName>
</protein>
<dbReference type="GO" id="GO:0016491">
    <property type="term" value="F:oxidoreductase activity"/>
    <property type="evidence" value="ECO:0007669"/>
    <property type="project" value="UniProtKB-KW"/>
</dbReference>
<evidence type="ECO:0000256" key="6">
    <source>
        <dbReference type="ARBA" id="ARBA00023002"/>
    </source>
</evidence>
<evidence type="ECO:0000256" key="7">
    <source>
        <dbReference type="ARBA" id="ARBA00023027"/>
    </source>
</evidence>
<comment type="caution">
    <text evidence="9">The sequence shown here is derived from an EMBL/GenBank/DDBJ whole genome shotgun (WGS) entry which is preliminary data.</text>
</comment>
<organism evidence="9">
    <name type="scientific">mine drainage metagenome</name>
    <dbReference type="NCBI Taxonomy" id="410659"/>
    <lineage>
        <taxon>unclassified sequences</taxon>
        <taxon>metagenomes</taxon>
        <taxon>ecological metagenomes</taxon>
    </lineage>
</organism>
<dbReference type="InterPro" id="IPR029479">
    <property type="entry name" value="Nitroreductase"/>
</dbReference>
<keyword evidence="7" id="KW-0520">NAD</keyword>
<dbReference type="PIRSF" id="PIRSF000232">
    <property type="entry name" value="YdjA"/>
    <property type="match status" value="1"/>
</dbReference>
<reference evidence="9" key="1">
    <citation type="submission" date="2013-08" db="EMBL/GenBank/DDBJ databases">
        <authorList>
            <person name="Mendez C."/>
            <person name="Richter M."/>
            <person name="Ferrer M."/>
            <person name="Sanchez J."/>
        </authorList>
    </citation>
    <scope>NUCLEOTIDE SEQUENCE</scope>
</reference>
<dbReference type="AlphaFoldDB" id="T1C408"/>
<dbReference type="InterPro" id="IPR000415">
    <property type="entry name" value="Nitroreductase-like"/>
</dbReference>
<dbReference type="PANTHER" id="PTHR43821">
    <property type="entry name" value="NAD(P)H NITROREDUCTASE YDJA-RELATED"/>
    <property type="match status" value="1"/>
</dbReference>
<evidence type="ECO:0000256" key="5">
    <source>
        <dbReference type="ARBA" id="ARBA00022857"/>
    </source>
</evidence>
<evidence type="ECO:0000259" key="8">
    <source>
        <dbReference type="Pfam" id="PF00881"/>
    </source>
</evidence>
<dbReference type="Gene3D" id="3.40.109.10">
    <property type="entry name" value="NADH Oxidase"/>
    <property type="match status" value="1"/>
</dbReference>
<name>T1C408_9ZZZZ</name>
<feature type="domain" description="Nitroreductase" evidence="8">
    <location>
        <begin position="17"/>
        <end position="141"/>
    </location>
</feature>
<feature type="non-terminal residue" evidence="9">
    <location>
        <position position="146"/>
    </location>
</feature>
<dbReference type="EMBL" id="AUZY01005095">
    <property type="protein sequence ID" value="EQD60039.1"/>
    <property type="molecule type" value="Genomic_DNA"/>
</dbReference>
<dbReference type="PANTHER" id="PTHR43821:SF1">
    <property type="entry name" value="NAD(P)H NITROREDUCTASE YDJA-RELATED"/>
    <property type="match status" value="1"/>
</dbReference>
<dbReference type="SUPFAM" id="SSF55469">
    <property type="entry name" value="FMN-dependent nitroreductase-like"/>
    <property type="match status" value="1"/>
</dbReference>
<evidence type="ECO:0000256" key="2">
    <source>
        <dbReference type="ARBA" id="ARBA00007118"/>
    </source>
</evidence>
<comment type="cofactor">
    <cofactor evidence="1">
        <name>FMN</name>
        <dbReference type="ChEBI" id="CHEBI:58210"/>
    </cofactor>
</comment>
<sequence>MEAIDLLLSRCSATALHEPGPDAAALELLLASAARAPDHGRLRPWRFIVIRDAAREHFGALLADQLRRVRPASSPEALERERLKAFRAPLIIVVAAVKDPRSGVPMIEQILSAGAAAQNILLAARALGFNAVWKTGGAAYDDEVKR</sequence>
<keyword evidence="4" id="KW-0288">FMN</keyword>
<evidence type="ECO:0000256" key="3">
    <source>
        <dbReference type="ARBA" id="ARBA00022630"/>
    </source>
</evidence>
<dbReference type="InterPro" id="IPR026021">
    <property type="entry name" value="YdjA-like"/>
</dbReference>
<reference evidence="9" key="2">
    <citation type="journal article" date="2014" name="ISME J.">
        <title>Microbial stratification in low pH oxic and suboxic macroscopic growths along an acid mine drainage.</title>
        <authorList>
            <person name="Mendez-Garcia C."/>
            <person name="Mesa V."/>
            <person name="Sprenger R.R."/>
            <person name="Richter M."/>
            <person name="Diez M.S."/>
            <person name="Solano J."/>
            <person name="Bargiela R."/>
            <person name="Golyshina O.V."/>
            <person name="Manteca A."/>
            <person name="Ramos J.L."/>
            <person name="Gallego J.R."/>
            <person name="Llorente I."/>
            <person name="Martins Dos Santos V.A."/>
            <person name="Jensen O.N."/>
            <person name="Pelaez A.I."/>
            <person name="Sanchez J."/>
            <person name="Ferrer M."/>
        </authorList>
    </citation>
    <scope>NUCLEOTIDE SEQUENCE</scope>
</reference>
<dbReference type="Pfam" id="PF00881">
    <property type="entry name" value="Nitroreductase"/>
    <property type="match status" value="1"/>
</dbReference>